<dbReference type="AlphaFoldDB" id="A0A7S2JGM6"/>
<feature type="transmembrane region" description="Helical" evidence="1">
    <location>
        <begin position="121"/>
        <end position="146"/>
    </location>
</feature>
<evidence type="ECO:0000256" key="1">
    <source>
        <dbReference type="SAM" id="Phobius"/>
    </source>
</evidence>
<protein>
    <recommendedName>
        <fullName evidence="4">Protein RFT1 homolog</fullName>
    </recommendedName>
</protein>
<evidence type="ECO:0008006" key="4">
    <source>
        <dbReference type="Google" id="ProtNLM"/>
    </source>
</evidence>
<evidence type="ECO:0000256" key="2">
    <source>
        <dbReference type="SAM" id="SignalP"/>
    </source>
</evidence>
<gene>
    <name evidence="3" type="ORF">BRAN1462_LOCUS17884</name>
</gene>
<organism evidence="3">
    <name type="scientific">Zooxanthella nutricula</name>
    <dbReference type="NCBI Taxonomy" id="1333877"/>
    <lineage>
        <taxon>Eukaryota</taxon>
        <taxon>Sar</taxon>
        <taxon>Alveolata</taxon>
        <taxon>Dinophyceae</taxon>
        <taxon>Peridiniales</taxon>
        <taxon>Peridiniales incertae sedis</taxon>
        <taxon>Zooxanthella</taxon>
    </lineage>
</organism>
<name>A0A7S2JGM6_9DINO</name>
<sequence>MQKGVSLVTTFLVRVFFAGRLEEVLQAPNRDNAWKLREVEFYASTAAFFKPFMDLVQRRARDLSVFLAIPGIPLLLRVLSTADPKDFGLEVEDESQVAWALSLLSFVLALGSAASDLGGWALSWAAFVLQLGSSAFALGLQAFGVVAEPGDMTVSMAWALWLGEWILGLGSYALSFGSWVASWAHAPGPSS</sequence>
<keyword evidence="1" id="KW-0472">Membrane</keyword>
<feature type="signal peptide" evidence="2">
    <location>
        <begin position="1"/>
        <end position="26"/>
    </location>
</feature>
<reference evidence="3" key="1">
    <citation type="submission" date="2021-01" db="EMBL/GenBank/DDBJ databases">
        <authorList>
            <person name="Corre E."/>
            <person name="Pelletier E."/>
            <person name="Niang G."/>
            <person name="Scheremetjew M."/>
            <person name="Finn R."/>
            <person name="Kale V."/>
            <person name="Holt S."/>
            <person name="Cochrane G."/>
            <person name="Meng A."/>
            <person name="Brown T."/>
            <person name="Cohen L."/>
        </authorList>
    </citation>
    <scope>NUCLEOTIDE SEQUENCE</scope>
    <source>
        <strain evidence="3">RCC3387</strain>
    </source>
</reference>
<keyword evidence="1" id="KW-0812">Transmembrane</keyword>
<accession>A0A7S2JGM6</accession>
<feature type="transmembrane region" description="Helical" evidence="1">
    <location>
        <begin position="60"/>
        <end position="76"/>
    </location>
</feature>
<dbReference type="EMBL" id="HBGW01028118">
    <property type="protein sequence ID" value="CAD9547317.1"/>
    <property type="molecule type" value="Transcribed_RNA"/>
</dbReference>
<keyword evidence="2" id="KW-0732">Signal</keyword>
<proteinExistence type="predicted"/>
<keyword evidence="1" id="KW-1133">Transmembrane helix</keyword>
<feature type="transmembrane region" description="Helical" evidence="1">
    <location>
        <begin position="97"/>
        <end position="115"/>
    </location>
</feature>
<feature type="transmembrane region" description="Helical" evidence="1">
    <location>
        <begin position="158"/>
        <end position="181"/>
    </location>
</feature>
<feature type="chain" id="PRO_5030801111" description="Protein RFT1 homolog" evidence="2">
    <location>
        <begin position="27"/>
        <end position="191"/>
    </location>
</feature>
<evidence type="ECO:0000313" key="3">
    <source>
        <dbReference type="EMBL" id="CAD9547317.1"/>
    </source>
</evidence>